<feature type="domain" description="Dienelactone hydrolase" evidence="1">
    <location>
        <begin position="41"/>
        <end position="263"/>
    </location>
</feature>
<comment type="caution">
    <text evidence="2">The sequence shown here is derived from an EMBL/GenBank/DDBJ whole genome shotgun (WGS) entry which is preliminary data.</text>
</comment>
<reference evidence="2 3" key="1">
    <citation type="submission" date="2024-07" db="EMBL/GenBank/DDBJ databases">
        <title>Section-level genome sequencing and comparative genomics of Aspergillus sections Usti and Cavernicolus.</title>
        <authorList>
            <consortium name="Lawrence Berkeley National Laboratory"/>
            <person name="Nybo J.L."/>
            <person name="Vesth T.C."/>
            <person name="Theobald S."/>
            <person name="Frisvad J.C."/>
            <person name="Larsen T.O."/>
            <person name="Kjaerboelling I."/>
            <person name="Rothschild-Mancinelli K."/>
            <person name="Lyhne E.K."/>
            <person name="Kogle M.E."/>
            <person name="Barry K."/>
            <person name="Clum A."/>
            <person name="Na H."/>
            <person name="Ledsgaard L."/>
            <person name="Lin J."/>
            <person name="Lipzen A."/>
            <person name="Kuo A."/>
            <person name="Riley R."/>
            <person name="Mondo S."/>
            <person name="Labutti K."/>
            <person name="Haridas S."/>
            <person name="Pangalinan J."/>
            <person name="Salamov A.A."/>
            <person name="Simmons B.A."/>
            <person name="Magnuson J.K."/>
            <person name="Chen J."/>
            <person name="Drula E."/>
            <person name="Henrissat B."/>
            <person name="Wiebenga A."/>
            <person name="Lubbers R.J."/>
            <person name="Gomes A.C."/>
            <person name="Makela M.R."/>
            <person name="Stajich J."/>
            <person name="Grigoriev I.V."/>
            <person name="Mortensen U.H."/>
            <person name="De Vries R.P."/>
            <person name="Baker S.E."/>
            <person name="Andersen M.R."/>
        </authorList>
    </citation>
    <scope>NUCLEOTIDE SEQUENCE [LARGE SCALE GENOMIC DNA]</scope>
    <source>
        <strain evidence="2 3">CBS 209.92</strain>
    </source>
</reference>
<dbReference type="GO" id="GO:0016787">
    <property type="term" value="F:hydrolase activity"/>
    <property type="evidence" value="ECO:0007669"/>
    <property type="project" value="UniProtKB-KW"/>
</dbReference>
<organism evidence="2 3">
    <name type="scientific">Aspergillus keveii</name>
    <dbReference type="NCBI Taxonomy" id="714993"/>
    <lineage>
        <taxon>Eukaryota</taxon>
        <taxon>Fungi</taxon>
        <taxon>Dikarya</taxon>
        <taxon>Ascomycota</taxon>
        <taxon>Pezizomycotina</taxon>
        <taxon>Eurotiomycetes</taxon>
        <taxon>Eurotiomycetidae</taxon>
        <taxon>Eurotiales</taxon>
        <taxon>Aspergillaceae</taxon>
        <taxon>Aspergillus</taxon>
        <taxon>Aspergillus subgen. Nidulantes</taxon>
    </lineage>
</organism>
<accession>A0ABR4FJ39</accession>
<proteinExistence type="predicted"/>
<dbReference type="InterPro" id="IPR002925">
    <property type="entry name" value="Dienelactn_hydro"/>
</dbReference>
<keyword evidence="3" id="KW-1185">Reference proteome</keyword>
<name>A0ABR4FJ39_9EURO</name>
<dbReference type="EMBL" id="JBFTWV010000252">
    <property type="protein sequence ID" value="KAL2783265.1"/>
    <property type="molecule type" value="Genomic_DNA"/>
</dbReference>
<dbReference type="Pfam" id="PF01738">
    <property type="entry name" value="DLH"/>
    <property type="match status" value="1"/>
</dbReference>
<keyword evidence="2" id="KW-0378">Hydrolase</keyword>
<evidence type="ECO:0000313" key="3">
    <source>
        <dbReference type="Proteomes" id="UP001610563"/>
    </source>
</evidence>
<sequence length="265" mass="29565">MSECDCFKGTCGDRNYQPAGAVNQLDGFHVYQTKARADTQSKGHILILPDGFGLAIHNIILADKFATYGYDVSILDYYQGKALPDIFLEYTPGTDLDNSDRFTEEEKSIIRGVDLERWARENNPEMVHKQVVPFVEKLKESLGPTNKLYLVGHCFGGVQAFELANKVELSTAIVILHPAPYKLHGVNAFRVPLFIGLAESDQFAPNAPQDISQAFATTSVYYKIAIYGGTKHGFASRADLNDELARKAYDSSIRDTMDWINHFSD</sequence>
<dbReference type="Gene3D" id="3.40.50.1820">
    <property type="entry name" value="alpha/beta hydrolase"/>
    <property type="match status" value="1"/>
</dbReference>
<dbReference type="SUPFAM" id="SSF53474">
    <property type="entry name" value="alpha/beta-Hydrolases"/>
    <property type="match status" value="1"/>
</dbReference>
<evidence type="ECO:0000313" key="2">
    <source>
        <dbReference type="EMBL" id="KAL2783265.1"/>
    </source>
</evidence>
<dbReference type="PANTHER" id="PTHR17630">
    <property type="entry name" value="DIENELACTONE HYDROLASE"/>
    <property type="match status" value="1"/>
</dbReference>
<dbReference type="InterPro" id="IPR029058">
    <property type="entry name" value="AB_hydrolase_fold"/>
</dbReference>
<gene>
    <name evidence="2" type="ORF">BJX66DRAFT_345102</name>
</gene>
<evidence type="ECO:0000259" key="1">
    <source>
        <dbReference type="Pfam" id="PF01738"/>
    </source>
</evidence>
<dbReference type="Proteomes" id="UP001610563">
    <property type="component" value="Unassembled WGS sequence"/>
</dbReference>
<dbReference type="PANTHER" id="PTHR17630:SF44">
    <property type="entry name" value="PROTEIN AIM2"/>
    <property type="match status" value="1"/>
</dbReference>
<protein>
    <submittedName>
        <fullName evidence="2">Dienelactone hydrolase</fullName>
    </submittedName>
</protein>